<dbReference type="EMBL" id="AGFR01000007">
    <property type="protein sequence ID" value="EHD14017.1"/>
    <property type="molecule type" value="Genomic_DNA"/>
</dbReference>
<feature type="transmembrane region" description="Helical" evidence="1">
    <location>
        <begin position="77"/>
        <end position="103"/>
    </location>
</feature>
<gene>
    <name evidence="2" type="ORF">CIN_13760</name>
</gene>
<feature type="transmembrane region" description="Helical" evidence="1">
    <location>
        <begin position="42"/>
        <end position="65"/>
    </location>
</feature>
<keyword evidence="1" id="KW-0812">Transmembrane</keyword>
<dbReference type="RefSeq" id="WP_008854366.1">
    <property type="nucleotide sequence ID" value="NZ_AGFR01000007.1"/>
</dbReference>
<evidence type="ECO:0008006" key="4">
    <source>
        <dbReference type="Google" id="ProtNLM"/>
    </source>
</evidence>
<feature type="transmembrane region" description="Helical" evidence="1">
    <location>
        <begin position="6"/>
        <end position="30"/>
    </location>
</feature>
<dbReference type="Proteomes" id="UP000005939">
    <property type="component" value="Unassembled WGS sequence"/>
</dbReference>
<evidence type="ECO:0000256" key="1">
    <source>
        <dbReference type="SAM" id="Phobius"/>
    </source>
</evidence>
<comment type="caution">
    <text evidence="2">The sequence shown here is derived from an EMBL/GenBank/DDBJ whole genome shotgun (WGS) entry which is preliminary data.</text>
</comment>
<dbReference type="AlphaFoldDB" id="G6F0E5"/>
<sequence>MSLIIFFKAGLVGAFGLIIAIVAVIALFTAVSEASRLININIPRLLALITLVVIWSVGWGIAYYYFLTIKNSSSDEIVLTTFACLFTLTPSLSFVCAAFSYYVQVQKYLNMANQEKIN</sequence>
<reference evidence="2 3" key="1">
    <citation type="submission" date="2011-10" db="EMBL/GenBank/DDBJ databases">
        <title>Genome Sequence of Commensalibacter intestini A911, isolated from Drosophila gut.</title>
        <authorList>
            <person name="Lee W.-J."/>
            <person name="Kim E.-K."/>
        </authorList>
    </citation>
    <scope>NUCLEOTIDE SEQUENCE [LARGE SCALE GENOMIC DNA]</scope>
    <source>
        <strain evidence="2 3">A911</strain>
    </source>
</reference>
<proteinExistence type="predicted"/>
<keyword evidence="1" id="KW-1133">Transmembrane helix</keyword>
<evidence type="ECO:0000313" key="2">
    <source>
        <dbReference type="EMBL" id="EHD14017.1"/>
    </source>
</evidence>
<organism evidence="2 3">
    <name type="scientific">Commensalibacter intestini A911</name>
    <dbReference type="NCBI Taxonomy" id="1088868"/>
    <lineage>
        <taxon>Bacteria</taxon>
        <taxon>Pseudomonadati</taxon>
        <taxon>Pseudomonadota</taxon>
        <taxon>Alphaproteobacteria</taxon>
        <taxon>Acetobacterales</taxon>
        <taxon>Acetobacteraceae</taxon>
    </lineage>
</organism>
<accession>G6F0E5</accession>
<name>G6F0E5_9PROT</name>
<protein>
    <recommendedName>
        <fullName evidence="4">Transmembrane protein</fullName>
    </recommendedName>
</protein>
<keyword evidence="1" id="KW-0472">Membrane</keyword>
<evidence type="ECO:0000313" key="3">
    <source>
        <dbReference type="Proteomes" id="UP000005939"/>
    </source>
</evidence>